<accession>A0ABX1TNN1</accession>
<comment type="caution">
    <text evidence="1">The sequence shown here is derived from an EMBL/GenBank/DDBJ whole genome shotgun (WGS) entry which is preliminary data.</text>
</comment>
<evidence type="ECO:0008006" key="3">
    <source>
        <dbReference type="Google" id="ProtNLM"/>
    </source>
</evidence>
<gene>
    <name evidence="1" type="ORF">E4P82_18690</name>
</gene>
<dbReference type="Proteomes" id="UP000760480">
    <property type="component" value="Unassembled WGS sequence"/>
</dbReference>
<dbReference type="RefSeq" id="WP_169250307.1">
    <property type="nucleotide sequence ID" value="NZ_SPMZ01000075.1"/>
</dbReference>
<evidence type="ECO:0000313" key="2">
    <source>
        <dbReference type="Proteomes" id="UP000760480"/>
    </source>
</evidence>
<protein>
    <recommendedName>
        <fullName evidence="3">DUF4019 domain-containing protein</fullName>
    </recommendedName>
</protein>
<keyword evidence="2" id="KW-1185">Reference proteome</keyword>
<reference evidence="1 2" key="1">
    <citation type="submission" date="2019-03" db="EMBL/GenBank/DDBJ databases">
        <title>Metabolic reconstructions from genomes of highly enriched 'Candidatus Accumulibacter' and 'Candidatus Competibacter' bioreactor populations.</title>
        <authorList>
            <person name="Annavajhala M.K."/>
            <person name="Welles L."/>
            <person name="Abbas B."/>
            <person name="Sorokin D."/>
            <person name="Park H."/>
            <person name="Van Loosdrecht M."/>
            <person name="Chandran K."/>
        </authorList>
    </citation>
    <scope>NUCLEOTIDE SEQUENCE [LARGE SCALE GENOMIC DNA]</scope>
    <source>
        <strain evidence="1 2">SBR_G</strain>
    </source>
</reference>
<dbReference type="EMBL" id="SPMZ01000075">
    <property type="protein sequence ID" value="NMQ21040.1"/>
    <property type="molecule type" value="Genomic_DNA"/>
</dbReference>
<evidence type="ECO:0000313" key="1">
    <source>
        <dbReference type="EMBL" id="NMQ21040.1"/>
    </source>
</evidence>
<name>A0ABX1TNN1_9GAMM</name>
<organism evidence="1 2">
    <name type="scientific">Candidatus Competibacter phosphatis</name>
    <dbReference type="NCBI Taxonomy" id="221280"/>
    <lineage>
        <taxon>Bacteria</taxon>
        <taxon>Pseudomonadati</taxon>
        <taxon>Pseudomonadota</taxon>
        <taxon>Gammaproteobacteria</taxon>
        <taxon>Candidatus Competibacteraceae</taxon>
        <taxon>Candidatus Competibacter</taxon>
    </lineage>
</organism>
<sequence length="137" mass="15992">MSWVGLIIWKTYNPAINVEKLPAQRSSMQFVRDYFNAIKTEHYDEAWAYLSPAFQDRQRNGYDGYVAWWREANQGGLVVNTIQSRFIGNDSSEVDVSFQYQGKRKEVRISLRLTLVKAGGRNDWWIDRALLHKSDEG</sequence>
<proteinExistence type="predicted"/>